<keyword evidence="3" id="KW-1185">Reference proteome</keyword>
<feature type="region of interest" description="Disordered" evidence="1">
    <location>
        <begin position="45"/>
        <end position="84"/>
    </location>
</feature>
<evidence type="ECO:0000313" key="2">
    <source>
        <dbReference type="EMBL" id="VEL19410.1"/>
    </source>
</evidence>
<feature type="compositionally biased region" description="Polar residues" evidence="1">
    <location>
        <begin position="69"/>
        <end position="80"/>
    </location>
</feature>
<dbReference type="EMBL" id="CAAALY010041452">
    <property type="protein sequence ID" value="VEL19410.1"/>
    <property type="molecule type" value="Genomic_DNA"/>
</dbReference>
<protein>
    <submittedName>
        <fullName evidence="2">Uncharacterized protein</fullName>
    </submittedName>
</protein>
<accession>A0A448WT32</accession>
<dbReference type="Proteomes" id="UP000784294">
    <property type="component" value="Unassembled WGS sequence"/>
</dbReference>
<organism evidence="2 3">
    <name type="scientific">Protopolystoma xenopodis</name>
    <dbReference type="NCBI Taxonomy" id="117903"/>
    <lineage>
        <taxon>Eukaryota</taxon>
        <taxon>Metazoa</taxon>
        <taxon>Spiralia</taxon>
        <taxon>Lophotrochozoa</taxon>
        <taxon>Platyhelminthes</taxon>
        <taxon>Monogenea</taxon>
        <taxon>Polyopisthocotylea</taxon>
        <taxon>Polystomatidea</taxon>
        <taxon>Polystomatidae</taxon>
        <taxon>Protopolystoma</taxon>
    </lineage>
</organism>
<feature type="compositionally biased region" description="Polar residues" evidence="1">
    <location>
        <begin position="45"/>
        <end position="60"/>
    </location>
</feature>
<evidence type="ECO:0000256" key="1">
    <source>
        <dbReference type="SAM" id="MobiDB-lite"/>
    </source>
</evidence>
<gene>
    <name evidence="2" type="ORF">PXEA_LOCUS12850</name>
</gene>
<reference evidence="2" key="1">
    <citation type="submission" date="2018-11" db="EMBL/GenBank/DDBJ databases">
        <authorList>
            <consortium name="Pathogen Informatics"/>
        </authorList>
    </citation>
    <scope>NUCLEOTIDE SEQUENCE</scope>
</reference>
<evidence type="ECO:0000313" key="3">
    <source>
        <dbReference type="Proteomes" id="UP000784294"/>
    </source>
</evidence>
<comment type="caution">
    <text evidence="2">The sequence shown here is derived from an EMBL/GenBank/DDBJ whole genome shotgun (WGS) entry which is preliminary data.</text>
</comment>
<sequence>MNRVVYQVSKTSAICEPDDPLDDHYLSYTGRERKRRTAMQLPFSATSSAPIPTGNANMPGSSPLLATGFKTQSSELSNSPGREDVSTSIVIRRGSFPLRRGDQRVPLSRRGKRIRDELTLVDDCAAWNYGDSPLALSAETTHLQSGLNEPSHLFCNREKRPNDEEFKPLQPLWFTSLSEAVLWAVNQCAYEASANAITSATALATTAVTMPTVMASTSSSTEVPIFGRGKPNGASIALGIGLAVPTSPSSPSSCDFQQQRATAIQHMAEQAGSVFNISRRRQ</sequence>
<dbReference type="AlphaFoldDB" id="A0A448WT32"/>
<proteinExistence type="predicted"/>
<name>A0A448WT32_9PLAT</name>